<evidence type="ECO:0000313" key="2">
    <source>
        <dbReference type="Proteomes" id="UP000688947"/>
    </source>
</evidence>
<reference evidence="1" key="1">
    <citation type="submission" date="2021-01" db="EMBL/GenBank/DDBJ databases">
        <title>Phytophthora aleatoria, a newly-described species from Pinus radiata is distinct from Phytophthora cactorum isolates based on comparative genomics.</title>
        <authorList>
            <person name="Mcdougal R."/>
            <person name="Panda P."/>
            <person name="Williams N."/>
            <person name="Studholme D.J."/>
        </authorList>
    </citation>
    <scope>NUCLEOTIDE SEQUENCE</scope>
    <source>
        <strain evidence="1">NZFS 3830</strain>
    </source>
</reference>
<protein>
    <submittedName>
        <fullName evidence="1">Uncharacterized protein</fullName>
    </submittedName>
</protein>
<comment type="caution">
    <text evidence="1">The sequence shown here is derived from an EMBL/GenBank/DDBJ whole genome shotgun (WGS) entry which is preliminary data.</text>
</comment>
<dbReference type="EMBL" id="JAENGZ010001604">
    <property type="protein sequence ID" value="KAG6947174.1"/>
    <property type="molecule type" value="Genomic_DNA"/>
</dbReference>
<accession>A0A8T1JVD1</accession>
<name>A0A8T1JVD1_9STRA</name>
<sequence>MDGVAQNGHLDVVEWLTLTEVKAGPPVQWMKQIRIDSGMWWIGLLGIGVKAVLPPPWLPVRLKVTSKEFNGAITLDPLHVALRQSRVLCMAITKSRGFSVRPAMEPV</sequence>
<evidence type="ECO:0000313" key="1">
    <source>
        <dbReference type="EMBL" id="KAG6947174.1"/>
    </source>
</evidence>
<dbReference type="AlphaFoldDB" id="A0A8T1JVD1"/>
<dbReference type="Proteomes" id="UP000688947">
    <property type="component" value="Unassembled WGS sequence"/>
</dbReference>
<organism evidence="1 2">
    <name type="scientific">Phytophthora cactorum</name>
    <dbReference type="NCBI Taxonomy" id="29920"/>
    <lineage>
        <taxon>Eukaryota</taxon>
        <taxon>Sar</taxon>
        <taxon>Stramenopiles</taxon>
        <taxon>Oomycota</taxon>
        <taxon>Peronosporomycetes</taxon>
        <taxon>Peronosporales</taxon>
        <taxon>Peronosporaceae</taxon>
        <taxon>Phytophthora</taxon>
    </lineage>
</organism>
<proteinExistence type="predicted"/>
<gene>
    <name evidence="1" type="ORF">JG687_00016279</name>
</gene>